<dbReference type="InterPro" id="IPR001296">
    <property type="entry name" value="Glyco_trans_1"/>
</dbReference>
<dbReference type="Gene3D" id="3.40.50.2000">
    <property type="entry name" value="Glycogen Phosphorylase B"/>
    <property type="match status" value="2"/>
</dbReference>
<dbReference type="Pfam" id="PF13439">
    <property type="entry name" value="Glyco_transf_4"/>
    <property type="match status" value="1"/>
</dbReference>
<dbReference type="EMBL" id="KY710723">
    <property type="protein sequence ID" value="AXY99887.1"/>
    <property type="molecule type" value="Genomic_DNA"/>
</dbReference>
<accession>A0A385JNL0</accession>
<dbReference type="CDD" id="cd03809">
    <property type="entry name" value="GT4_MtfB-like"/>
    <property type="match status" value="1"/>
</dbReference>
<dbReference type="GO" id="GO:0009103">
    <property type="term" value="P:lipopolysaccharide biosynthetic process"/>
    <property type="evidence" value="ECO:0007669"/>
    <property type="project" value="TreeGrafter"/>
</dbReference>
<reference evidence="4" key="1">
    <citation type="journal article" date="2017" name="PLoS ONE">
        <title>Genetic diversity of the O antigens of Proteus species and the development of a suspension array for molecular serotyping.</title>
        <authorList>
            <person name="Yu X."/>
            <person name="Torzewska A."/>
            <person name="Zhang X."/>
            <person name="Yin Z."/>
            <person name="Drzewiecka D."/>
            <person name="Cao H."/>
            <person name="Liu B."/>
            <person name="Knirel Y.A."/>
            <person name="Rozalski A."/>
            <person name="Wang L."/>
        </authorList>
    </citation>
    <scope>NUCLEOTIDE SEQUENCE</scope>
    <source>
        <strain evidence="4">TG155</strain>
    </source>
</reference>
<feature type="domain" description="Glycosyl transferase family 1" evidence="2">
    <location>
        <begin position="185"/>
        <end position="344"/>
    </location>
</feature>
<dbReference type="InterPro" id="IPR028098">
    <property type="entry name" value="Glyco_trans_4-like_N"/>
</dbReference>
<dbReference type="Pfam" id="PF00534">
    <property type="entry name" value="Glycos_transf_1"/>
    <property type="match status" value="1"/>
</dbReference>
<sequence>MKKFIFINALSAKIGGGRTYIYNLLSNLPELNDMYKIYIVCPDSTIVPQNEKIVYLKSNFANYNILCRMIWEFFYLPFLLKYLKVTVLFSPGGMDFNLFTFGIPKVTMFRNMLPFDKGIINKLPSKKLKFKNNLLKLLMQRTMSMADHVIFISHYAKNIIKKEISIKNSSVIYHGISEKFLLSNKDNKISAGKKYILYVSRFEPYKNHLNLIKAYHFLPIKLREKYNLILAGESMEPSYSICKQYVDKNNLNDFVEFKGKVNYQELPHLYANAEAFIFPSSCENCPNILLEAIGCGIPVLSANTEPMPEFGRDAALYFDEKSYKDINLILQKVLENPEMLSQLRLKSQSLRNQYLWKDSALKTWNFLLSIRN</sequence>
<dbReference type="GO" id="GO:0016757">
    <property type="term" value="F:glycosyltransferase activity"/>
    <property type="evidence" value="ECO:0007669"/>
    <property type="project" value="InterPro"/>
</dbReference>
<dbReference type="PANTHER" id="PTHR46401:SF2">
    <property type="entry name" value="GLYCOSYLTRANSFERASE WBBK-RELATED"/>
    <property type="match status" value="1"/>
</dbReference>
<dbReference type="SUPFAM" id="SSF53756">
    <property type="entry name" value="UDP-Glycosyltransferase/glycogen phosphorylase"/>
    <property type="match status" value="1"/>
</dbReference>
<evidence type="ECO:0000259" key="2">
    <source>
        <dbReference type="Pfam" id="PF00534"/>
    </source>
</evidence>
<proteinExistence type="predicted"/>
<feature type="domain" description="Glycosyltransferase subfamily 4-like N-terminal" evidence="3">
    <location>
        <begin position="14"/>
        <end position="177"/>
    </location>
</feature>
<evidence type="ECO:0000259" key="3">
    <source>
        <dbReference type="Pfam" id="PF13439"/>
    </source>
</evidence>
<protein>
    <submittedName>
        <fullName evidence="4">Gt2</fullName>
    </submittedName>
</protein>
<name>A0A385JNL0_PROVU</name>
<organism evidence="4">
    <name type="scientific">Proteus vulgaris</name>
    <dbReference type="NCBI Taxonomy" id="585"/>
    <lineage>
        <taxon>Bacteria</taxon>
        <taxon>Pseudomonadati</taxon>
        <taxon>Pseudomonadota</taxon>
        <taxon>Gammaproteobacteria</taxon>
        <taxon>Enterobacterales</taxon>
        <taxon>Morganellaceae</taxon>
        <taxon>Proteus</taxon>
    </lineage>
</organism>
<dbReference type="PANTHER" id="PTHR46401">
    <property type="entry name" value="GLYCOSYLTRANSFERASE WBBK-RELATED"/>
    <property type="match status" value="1"/>
</dbReference>
<evidence type="ECO:0000256" key="1">
    <source>
        <dbReference type="ARBA" id="ARBA00022679"/>
    </source>
</evidence>
<dbReference type="AlphaFoldDB" id="A0A385JNL0"/>
<evidence type="ECO:0000313" key="4">
    <source>
        <dbReference type="EMBL" id="AXY99887.1"/>
    </source>
</evidence>
<keyword evidence="1" id="KW-0808">Transferase</keyword>